<protein>
    <recommendedName>
        <fullName evidence="4">Sensor histidine kinase</fullName>
    </recommendedName>
</protein>
<keyword evidence="1" id="KW-1133">Transmembrane helix</keyword>
<reference evidence="3" key="1">
    <citation type="journal article" date="2019" name="Int. J. Syst. Evol. Microbiol.">
        <title>The Global Catalogue of Microorganisms (GCM) 10K type strain sequencing project: providing services to taxonomists for standard genome sequencing and annotation.</title>
        <authorList>
            <consortium name="The Broad Institute Genomics Platform"/>
            <consortium name="The Broad Institute Genome Sequencing Center for Infectious Disease"/>
            <person name="Wu L."/>
            <person name="Ma J."/>
        </authorList>
    </citation>
    <scope>NUCLEOTIDE SEQUENCE [LARGE SCALE GENOMIC DNA]</scope>
    <source>
        <strain evidence="3">JCM 13006</strain>
    </source>
</reference>
<organism evidence="2 3">
    <name type="scientific">Kitasatospora terrestris</name>
    <dbReference type="NCBI Taxonomy" id="258051"/>
    <lineage>
        <taxon>Bacteria</taxon>
        <taxon>Bacillati</taxon>
        <taxon>Actinomycetota</taxon>
        <taxon>Actinomycetes</taxon>
        <taxon>Kitasatosporales</taxon>
        <taxon>Streptomycetaceae</taxon>
        <taxon>Kitasatospora</taxon>
    </lineage>
</organism>
<evidence type="ECO:0000256" key="1">
    <source>
        <dbReference type="SAM" id="Phobius"/>
    </source>
</evidence>
<keyword evidence="3" id="KW-1185">Reference proteome</keyword>
<name>A0ABP9DJ30_9ACTN</name>
<proteinExistence type="predicted"/>
<feature type="transmembrane region" description="Helical" evidence="1">
    <location>
        <begin position="44"/>
        <end position="77"/>
    </location>
</feature>
<gene>
    <name evidence="2" type="ORF">GCM10023235_19050</name>
</gene>
<dbReference type="EMBL" id="BAABIS010000001">
    <property type="protein sequence ID" value="GAA4843174.1"/>
    <property type="molecule type" value="Genomic_DNA"/>
</dbReference>
<evidence type="ECO:0000313" key="3">
    <source>
        <dbReference type="Proteomes" id="UP001501752"/>
    </source>
</evidence>
<evidence type="ECO:0000313" key="2">
    <source>
        <dbReference type="EMBL" id="GAA4843174.1"/>
    </source>
</evidence>
<comment type="caution">
    <text evidence="2">The sequence shown here is derived from an EMBL/GenBank/DDBJ whole genome shotgun (WGS) entry which is preliminary data.</text>
</comment>
<dbReference type="Proteomes" id="UP001501752">
    <property type="component" value="Unassembled WGS sequence"/>
</dbReference>
<sequence length="107" mass="11515">MEKQWPEGRVADPEAARERYDADLRRLRAGLAMPWVDVQDAHLGLGLVLLASVLVGVFAGPATAALVLAPFGALFLVVLAVQRLRGRRVAVAARSAYLAAFGWLAFC</sequence>
<evidence type="ECO:0008006" key="4">
    <source>
        <dbReference type="Google" id="ProtNLM"/>
    </source>
</evidence>
<keyword evidence="1" id="KW-0812">Transmembrane</keyword>
<accession>A0ABP9DJ30</accession>
<keyword evidence="1" id="KW-0472">Membrane</keyword>
<dbReference type="RefSeq" id="WP_345696339.1">
    <property type="nucleotide sequence ID" value="NZ_BAABIS010000001.1"/>
</dbReference>